<dbReference type="GeneID" id="100346997"/>
<evidence type="ECO:0000256" key="2">
    <source>
        <dbReference type="PIRNR" id="PIRNR028043"/>
    </source>
</evidence>
<dbReference type="GO" id="GO:0072542">
    <property type="term" value="F:protein phosphatase activator activity"/>
    <property type="evidence" value="ECO:0007669"/>
    <property type="project" value="TreeGrafter"/>
</dbReference>
<evidence type="ECO:0000313" key="4">
    <source>
        <dbReference type="Ensembl" id="ENSOCUP00000028704.1"/>
    </source>
</evidence>
<dbReference type="Gene3D" id="1.25.10.10">
    <property type="entry name" value="Leucine-rich Repeat Variant"/>
    <property type="match status" value="2"/>
</dbReference>
<feature type="compositionally biased region" description="Basic residues" evidence="3">
    <location>
        <begin position="34"/>
        <end position="44"/>
    </location>
</feature>
<reference evidence="4 5" key="1">
    <citation type="journal article" date="2011" name="Nature">
        <title>A high-resolution map of human evolutionary constraint using 29 mammals.</title>
        <authorList>
            <person name="Lindblad-Toh K."/>
            <person name="Garber M."/>
            <person name="Zuk O."/>
            <person name="Lin M.F."/>
            <person name="Parker B.J."/>
            <person name="Washietl S."/>
            <person name="Kheradpour P."/>
            <person name="Ernst J."/>
            <person name="Jordan G."/>
            <person name="Mauceli E."/>
            <person name="Ward L.D."/>
            <person name="Lowe C.B."/>
            <person name="Holloway A.K."/>
            <person name="Clamp M."/>
            <person name="Gnerre S."/>
            <person name="Alfoldi J."/>
            <person name="Beal K."/>
            <person name="Chang J."/>
            <person name="Clawson H."/>
            <person name="Cuff J."/>
            <person name="Di Palma F."/>
            <person name="Fitzgerald S."/>
            <person name="Flicek P."/>
            <person name="Guttman M."/>
            <person name="Hubisz M.J."/>
            <person name="Jaffe D.B."/>
            <person name="Jungreis I."/>
            <person name="Kent W.J."/>
            <person name="Kostka D."/>
            <person name="Lara M."/>
            <person name="Martins A.L."/>
            <person name="Massingham T."/>
            <person name="Moltke I."/>
            <person name="Raney B.J."/>
            <person name="Rasmussen M.D."/>
            <person name="Robinson J."/>
            <person name="Stark A."/>
            <person name="Vilella A.J."/>
            <person name="Wen J."/>
            <person name="Xie X."/>
            <person name="Zody M.C."/>
            <person name="Baldwin J."/>
            <person name="Bloom T."/>
            <person name="Chin C.W."/>
            <person name="Heiman D."/>
            <person name="Nicol R."/>
            <person name="Nusbaum C."/>
            <person name="Young S."/>
            <person name="Wilkinson J."/>
            <person name="Worley K.C."/>
            <person name="Kovar C.L."/>
            <person name="Muzny D.M."/>
            <person name="Gibbs R.A."/>
            <person name="Cree A."/>
            <person name="Dihn H.H."/>
            <person name="Fowler G."/>
            <person name="Jhangiani S."/>
            <person name="Joshi V."/>
            <person name="Lee S."/>
            <person name="Lewis L.R."/>
            <person name="Nazareth L.V."/>
            <person name="Okwuonu G."/>
            <person name="Santibanez J."/>
            <person name="Warren W.C."/>
            <person name="Mardis E.R."/>
            <person name="Weinstock G.M."/>
            <person name="Wilson R.K."/>
            <person name="Delehaunty K."/>
            <person name="Dooling D."/>
            <person name="Fronik C."/>
            <person name="Fulton L."/>
            <person name="Fulton B."/>
            <person name="Graves T."/>
            <person name="Minx P."/>
            <person name="Sodergren E."/>
            <person name="Birney E."/>
            <person name="Margulies E.H."/>
            <person name="Herrero J."/>
            <person name="Green E.D."/>
            <person name="Haussler D."/>
            <person name="Siepel A."/>
            <person name="Goldman N."/>
            <person name="Pollard K.S."/>
            <person name="Pedersen J.S."/>
            <person name="Lander E.S."/>
            <person name="Kellis M."/>
        </authorList>
    </citation>
    <scope>NUCLEOTIDE SEQUENCE [LARGE SCALE GENOMIC DNA]</scope>
    <source>
        <strain evidence="4 5">Thorbecke inbred</strain>
    </source>
</reference>
<dbReference type="AlphaFoldDB" id="A0A5F9C6M4"/>
<feature type="compositionally biased region" description="Low complexity" evidence="3">
    <location>
        <begin position="45"/>
        <end position="57"/>
    </location>
</feature>
<dbReference type="GO" id="GO:0007165">
    <property type="term" value="P:signal transduction"/>
    <property type="evidence" value="ECO:0007669"/>
    <property type="project" value="InterPro"/>
</dbReference>
<dbReference type="SUPFAM" id="SSF48371">
    <property type="entry name" value="ARM repeat"/>
    <property type="match status" value="1"/>
</dbReference>
<dbReference type="InterPro" id="IPR002554">
    <property type="entry name" value="PP2A_B56"/>
</dbReference>
<evidence type="ECO:0000313" key="5">
    <source>
        <dbReference type="Proteomes" id="UP000001811"/>
    </source>
</evidence>
<feature type="compositionally biased region" description="Low complexity" evidence="3">
    <location>
        <begin position="16"/>
        <end position="25"/>
    </location>
</feature>
<dbReference type="EMBL" id="AAGW02025524">
    <property type="status" value="NOT_ANNOTATED_CDS"/>
    <property type="molecule type" value="Genomic_DNA"/>
</dbReference>
<dbReference type="InterPro" id="IPR016024">
    <property type="entry name" value="ARM-type_fold"/>
</dbReference>
<sequence length="462" mass="52966">MSSSSSSPPPPPPPAGAASAAISASEKVDGFTRKSVRKAQKQKRSQGSSQFRSQGSQAELSPLPQLKDATSNEQQELFCQKLQQCCVLFDFMDSVSDLRSKEIKRATLNELVEYVSTNRGVLVESAYSAIVKMISANIFRTLPPSDNPDFDPEEDEPTLEASWPHIRLLELFDSEDPRERDFLKTVLHRIYGKFLGLRAFIRKQINNIFLRFIYETEHFNGVAELLEILGSIINGFALPLKAEHKQFLMKVLIPMHTAKGLVLFHAQLAYCVVQFLEKDTTLTEPVIRGLLKFWPKTCSQKEVMFLGEIEEILDVIEPTQFKKIEEPLFKQISKCVSSSHFQVAERALYFWNNEYILSLIEENIDKILPIMFASLYKISKEHWNPTIVALVYNVLKTLMEMNGKLFDDLTSSYKAERQREKKKELEREELWKKLEELKLKKALEKQNSAYNMHSILSNTSAE</sequence>
<keyword evidence="5" id="KW-1185">Reference proteome</keyword>
<dbReference type="GeneTree" id="ENSGT01030000234620"/>
<gene>
    <name evidence="4" type="primary">PPP2R5A</name>
</gene>
<proteinExistence type="inferred from homology"/>
<evidence type="ECO:0000256" key="1">
    <source>
        <dbReference type="ARBA" id="ARBA00009745"/>
    </source>
</evidence>
<feature type="region of interest" description="Disordered" evidence="3">
    <location>
        <begin position="1"/>
        <end position="60"/>
    </location>
</feature>
<dbReference type="CTD" id="5525"/>
<dbReference type="InterPro" id="IPR011989">
    <property type="entry name" value="ARM-like"/>
</dbReference>
<dbReference type="RefSeq" id="XP_069911358.1">
    <property type="nucleotide sequence ID" value="XM_070055257.1"/>
</dbReference>
<dbReference type="GO" id="GO:0000159">
    <property type="term" value="C:protein phosphatase type 2A complex"/>
    <property type="evidence" value="ECO:0007669"/>
    <property type="project" value="UniProtKB-UniRule"/>
</dbReference>
<dbReference type="FunFam" id="1.25.10.10:FF:000389">
    <property type="entry name" value="Serine/threonine-protein phosphatase 2A 56 kDa regulatory subunit"/>
    <property type="match status" value="1"/>
</dbReference>
<protein>
    <recommendedName>
        <fullName evidence="2">Serine/threonine-protein phosphatase 2A 56 kDa regulatory subunit</fullName>
    </recommendedName>
</protein>
<dbReference type="GO" id="GO:0005829">
    <property type="term" value="C:cytosol"/>
    <property type="evidence" value="ECO:0007669"/>
    <property type="project" value="TreeGrafter"/>
</dbReference>
<evidence type="ECO:0000256" key="3">
    <source>
        <dbReference type="SAM" id="MobiDB-lite"/>
    </source>
</evidence>
<dbReference type="PANTHER" id="PTHR10257">
    <property type="entry name" value="SERINE/THREONINE PROTEIN PHOSPHATASE 2A PP2A REGULATORY SUBUNIT B"/>
    <property type="match status" value="1"/>
</dbReference>
<reference evidence="4" key="2">
    <citation type="submission" date="2025-08" db="UniProtKB">
        <authorList>
            <consortium name="Ensembl"/>
        </authorList>
    </citation>
    <scope>IDENTIFICATION</scope>
    <source>
        <strain evidence="4">Thorbecke</strain>
    </source>
</reference>
<reference evidence="4" key="3">
    <citation type="submission" date="2025-09" db="UniProtKB">
        <authorList>
            <consortium name="Ensembl"/>
        </authorList>
    </citation>
    <scope>IDENTIFICATION</scope>
    <source>
        <strain evidence="4">Thorbecke</strain>
    </source>
</reference>
<dbReference type="PIRSF" id="PIRSF028043">
    <property type="entry name" value="PP2A_B56"/>
    <property type="match status" value="1"/>
</dbReference>
<organism evidence="4 5">
    <name type="scientific">Oryctolagus cuniculus</name>
    <name type="common">Rabbit</name>
    <dbReference type="NCBI Taxonomy" id="9986"/>
    <lineage>
        <taxon>Eukaryota</taxon>
        <taxon>Metazoa</taxon>
        <taxon>Chordata</taxon>
        <taxon>Craniata</taxon>
        <taxon>Vertebrata</taxon>
        <taxon>Euteleostomi</taxon>
        <taxon>Mammalia</taxon>
        <taxon>Eutheria</taxon>
        <taxon>Euarchontoglires</taxon>
        <taxon>Glires</taxon>
        <taxon>Lagomorpha</taxon>
        <taxon>Leporidae</taxon>
        <taxon>Oryctolagus</taxon>
    </lineage>
</organism>
<comment type="function">
    <text evidence="2">The B regulatory subunit might modulate substrate selectivity and catalytic activity, and also might direct the localization of the catalytic enzyme to a particular subcellular compartment.</text>
</comment>
<dbReference type="Ensembl" id="ENSOCUT00000052162.1">
    <property type="protein sequence ID" value="ENSOCUP00000028704.1"/>
    <property type="gene ID" value="ENSOCUG00000017572.4"/>
</dbReference>
<dbReference type="Pfam" id="PF01603">
    <property type="entry name" value="B56"/>
    <property type="match status" value="1"/>
</dbReference>
<comment type="similarity">
    <text evidence="1">Belongs to the phosphatase 2A regulatory subunit B56 family.</text>
</comment>
<dbReference type="PANTHER" id="PTHR10257:SF6">
    <property type="entry name" value="SERINE_THREONINE-PROTEIN PHOSPHATASE 2A 56 KDA REGULATORY SUBUNIT ALPHA ISOFORM"/>
    <property type="match status" value="1"/>
</dbReference>
<dbReference type="GO" id="GO:0005634">
    <property type="term" value="C:nucleus"/>
    <property type="evidence" value="ECO:0007669"/>
    <property type="project" value="TreeGrafter"/>
</dbReference>
<name>A0A5F9C6M4_RABIT</name>
<dbReference type="Proteomes" id="UP000001811">
    <property type="component" value="Chromosome 16"/>
</dbReference>
<accession>A0A5F9C6M4</accession>
<dbReference type="Bgee" id="ENSOCUG00000017572">
    <property type="expression patterns" value="Expressed in left lung and 15 other cell types or tissues"/>
</dbReference>